<protein>
    <recommendedName>
        <fullName evidence="1">Headcase middle domain-containing protein</fullName>
    </recommendedName>
</protein>
<organism evidence="2 3">
    <name type="scientific">Gnathostoma spinigerum</name>
    <dbReference type="NCBI Taxonomy" id="75299"/>
    <lineage>
        <taxon>Eukaryota</taxon>
        <taxon>Metazoa</taxon>
        <taxon>Ecdysozoa</taxon>
        <taxon>Nematoda</taxon>
        <taxon>Chromadorea</taxon>
        <taxon>Rhabditida</taxon>
        <taxon>Spirurina</taxon>
        <taxon>Gnathostomatomorpha</taxon>
        <taxon>Gnathostomatoidea</taxon>
        <taxon>Gnathostomatidae</taxon>
        <taxon>Gnathostoma</taxon>
    </lineage>
</organism>
<dbReference type="PANTHER" id="PTHR13425">
    <property type="entry name" value="HEADCASE PROTEIN"/>
    <property type="match status" value="1"/>
</dbReference>
<accession>A0ABD6ELW8</accession>
<keyword evidence="3" id="KW-1185">Reference proteome</keyword>
<dbReference type="EMBL" id="JBGFUD010006390">
    <property type="protein sequence ID" value="MFH4980963.1"/>
    <property type="molecule type" value="Genomic_DNA"/>
</dbReference>
<dbReference type="InterPro" id="IPR031947">
    <property type="entry name" value="Headcase_mid"/>
</dbReference>
<feature type="domain" description="Headcase middle" evidence="1">
    <location>
        <begin position="1"/>
        <end position="165"/>
    </location>
</feature>
<dbReference type="Proteomes" id="UP001608902">
    <property type="component" value="Unassembled WGS sequence"/>
</dbReference>
<dbReference type="InterPro" id="IPR026066">
    <property type="entry name" value="Headcase"/>
</dbReference>
<evidence type="ECO:0000313" key="2">
    <source>
        <dbReference type="EMBL" id="MFH4980963.1"/>
    </source>
</evidence>
<proteinExistence type="predicted"/>
<reference evidence="2 3" key="1">
    <citation type="submission" date="2024-08" db="EMBL/GenBank/DDBJ databases">
        <title>Gnathostoma spinigerum genome.</title>
        <authorList>
            <person name="Gonzalez-Bertolin B."/>
            <person name="Monzon S."/>
            <person name="Zaballos A."/>
            <person name="Jimenez P."/>
            <person name="Dekumyoy P."/>
            <person name="Varona S."/>
            <person name="Cuesta I."/>
            <person name="Sumanam S."/>
            <person name="Adisakwattana P."/>
            <person name="Gasser R.B."/>
            <person name="Hernandez-Gonzalez A."/>
            <person name="Young N.D."/>
            <person name="Perteguer M.J."/>
        </authorList>
    </citation>
    <scope>NUCLEOTIDE SEQUENCE [LARGE SCALE GENOMIC DNA]</scope>
    <source>
        <strain evidence="2">AL3</strain>
        <tissue evidence="2">Liver</tissue>
    </source>
</reference>
<comment type="caution">
    <text evidence="2">The sequence shown here is derived from an EMBL/GenBank/DDBJ whole genome shotgun (WGS) entry which is preliminary data.</text>
</comment>
<dbReference type="PANTHER" id="PTHR13425:SF3">
    <property type="entry name" value="HEADCASE PROTEIN HOMOLOG"/>
    <property type="match status" value="1"/>
</dbReference>
<name>A0ABD6ELW8_9BILA</name>
<dbReference type="AlphaFoldDB" id="A0ABD6ELW8"/>
<evidence type="ECO:0000259" key="1">
    <source>
        <dbReference type="Pfam" id="PF16002"/>
    </source>
</evidence>
<sequence length="176" mass="20070">MEDDCPQGGDDVRLSVLRTLGTFNCRSVLCVLCSNALTVYDRYPLIDGTFFLSPVQHVKDAISMKYDSRFLYLHVLCIRCMQTRFACERCGKSDWFMGESLIIGTLYTYDVLSISLCCPPACRCCMHTLPLTDSQQRSVEKGNYSLLMEQVTCSACGSQDYHRIRRIDMIKINEVQ</sequence>
<dbReference type="Pfam" id="PF16002">
    <property type="entry name" value="Headcase"/>
    <property type="match status" value="1"/>
</dbReference>
<evidence type="ECO:0000313" key="3">
    <source>
        <dbReference type="Proteomes" id="UP001608902"/>
    </source>
</evidence>
<gene>
    <name evidence="2" type="ORF">AB6A40_007672</name>
</gene>